<protein>
    <submittedName>
        <fullName evidence="1">Uncharacterized protein</fullName>
    </submittedName>
</protein>
<accession>A0A0F8XV72</accession>
<dbReference type="EMBL" id="LAZR01060681">
    <property type="protein sequence ID" value="KKK65180.1"/>
    <property type="molecule type" value="Genomic_DNA"/>
</dbReference>
<name>A0A0F8XV72_9ZZZZ</name>
<comment type="caution">
    <text evidence="1">The sequence shown here is derived from an EMBL/GenBank/DDBJ whole genome shotgun (WGS) entry which is preliminary data.</text>
</comment>
<proteinExistence type="predicted"/>
<gene>
    <name evidence="1" type="ORF">LCGC14_2976740</name>
</gene>
<sequence>MAQYYGNFSAKTVAETVVGVTTGAWTSLPTTALAGRHLVEVYNKGENKLYLSFDNTAVIKHRAAIGSGETRIFPIQDNLTLYGRSQSGGNRVIVTEFR</sequence>
<evidence type="ECO:0000313" key="1">
    <source>
        <dbReference type="EMBL" id="KKK65180.1"/>
    </source>
</evidence>
<dbReference type="AlphaFoldDB" id="A0A0F8XV72"/>
<organism evidence="1">
    <name type="scientific">marine sediment metagenome</name>
    <dbReference type="NCBI Taxonomy" id="412755"/>
    <lineage>
        <taxon>unclassified sequences</taxon>
        <taxon>metagenomes</taxon>
        <taxon>ecological metagenomes</taxon>
    </lineage>
</organism>
<reference evidence="1" key="1">
    <citation type="journal article" date="2015" name="Nature">
        <title>Complex archaea that bridge the gap between prokaryotes and eukaryotes.</title>
        <authorList>
            <person name="Spang A."/>
            <person name="Saw J.H."/>
            <person name="Jorgensen S.L."/>
            <person name="Zaremba-Niedzwiedzka K."/>
            <person name="Martijn J."/>
            <person name="Lind A.E."/>
            <person name="van Eijk R."/>
            <person name="Schleper C."/>
            <person name="Guy L."/>
            <person name="Ettema T.J."/>
        </authorList>
    </citation>
    <scope>NUCLEOTIDE SEQUENCE</scope>
</reference>